<gene>
    <name evidence="2" type="ORF">PCANC_09414</name>
    <name evidence="1" type="ORF">PCASD_10119</name>
</gene>
<evidence type="ECO:0000313" key="3">
    <source>
        <dbReference type="Proteomes" id="UP000235388"/>
    </source>
</evidence>
<accession>A0A2N5UUA1</accession>
<name>A0A2N5UUA1_9BASI</name>
<dbReference type="Proteomes" id="UP000235388">
    <property type="component" value="Unassembled WGS sequence"/>
</dbReference>
<organism evidence="1 4">
    <name type="scientific">Puccinia coronata f. sp. avenae</name>
    <dbReference type="NCBI Taxonomy" id="200324"/>
    <lineage>
        <taxon>Eukaryota</taxon>
        <taxon>Fungi</taxon>
        <taxon>Dikarya</taxon>
        <taxon>Basidiomycota</taxon>
        <taxon>Pucciniomycotina</taxon>
        <taxon>Pucciniomycetes</taxon>
        <taxon>Pucciniales</taxon>
        <taxon>Pucciniaceae</taxon>
        <taxon>Puccinia</taxon>
    </lineage>
</organism>
<protein>
    <submittedName>
        <fullName evidence="1">Uncharacterized protein</fullName>
    </submittedName>
</protein>
<proteinExistence type="predicted"/>
<evidence type="ECO:0000313" key="4">
    <source>
        <dbReference type="Proteomes" id="UP000235392"/>
    </source>
</evidence>
<dbReference type="AlphaFoldDB" id="A0A2N5UUA1"/>
<comment type="caution">
    <text evidence="1">The sequence shown here is derived from an EMBL/GenBank/DDBJ whole genome shotgun (WGS) entry which is preliminary data.</text>
</comment>
<keyword evidence="3" id="KW-1185">Reference proteome</keyword>
<dbReference type="Proteomes" id="UP000235392">
    <property type="component" value="Unassembled WGS sequence"/>
</dbReference>
<reference evidence="3 4" key="1">
    <citation type="submission" date="2017-11" db="EMBL/GenBank/DDBJ databases">
        <title>De novo assembly and phasing of dikaryotic genomes from two isolates of Puccinia coronata f. sp. avenae, the causal agent of oat crown rust.</title>
        <authorList>
            <person name="Miller M.E."/>
            <person name="Zhang Y."/>
            <person name="Omidvar V."/>
            <person name="Sperschneider J."/>
            <person name="Schwessinger B."/>
            <person name="Raley C."/>
            <person name="Palmer J.M."/>
            <person name="Garnica D."/>
            <person name="Upadhyaya N."/>
            <person name="Rathjen J."/>
            <person name="Taylor J.M."/>
            <person name="Park R.F."/>
            <person name="Dodds P.N."/>
            <person name="Hirsch C.D."/>
            <person name="Kianian S.F."/>
            <person name="Figueroa M."/>
        </authorList>
    </citation>
    <scope>NUCLEOTIDE SEQUENCE [LARGE SCALE GENOMIC DNA]</scope>
    <source>
        <strain evidence="2">12NC29</strain>
        <strain evidence="1">12SD80</strain>
    </source>
</reference>
<evidence type="ECO:0000313" key="2">
    <source>
        <dbReference type="EMBL" id="PLW47975.1"/>
    </source>
</evidence>
<evidence type="ECO:0000313" key="1">
    <source>
        <dbReference type="EMBL" id="PLW41216.1"/>
    </source>
</evidence>
<sequence>MAKIGFLPCRISCICLQIQEQWLQLWSFSSSLGVRLCPSLQYNPFKPDSLDHQIICPPHLLNQRFALIRMIR</sequence>
<dbReference type="EMBL" id="PGCI01000092">
    <property type="protein sequence ID" value="PLW41216.1"/>
    <property type="molecule type" value="Genomic_DNA"/>
</dbReference>
<dbReference type="EMBL" id="PGCJ01000106">
    <property type="protein sequence ID" value="PLW47975.1"/>
    <property type="molecule type" value="Genomic_DNA"/>
</dbReference>